<dbReference type="PANTHER" id="PTHR12460:SF0">
    <property type="entry name" value="CID DOMAIN-CONTAINING PROTEIN-RELATED"/>
    <property type="match status" value="1"/>
</dbReference>
<feature type="compositionally biased region" description="Low complexity" evidence="1">
    <location>
        <begin position="1134"/>
        <end position="1225"/>
    </location>
</feature>
<dbReference type="EMBL" id="QAPG01000038">
    <property type="protein sequence ID" value="TDZ35662.1"/>
    <property type="molecule type" value="Genomic_DNA"/>
</dbReference>
<feature type="compositionally biased region" description="Basic and acidic residues" evidence="1">
    <location>
        <begin position="727"/>
        <end position="739"/>
    </location>
</feature>
<reference evidence="2 3" key="1">
    <citation type="submission" date="2018-11" db="EMBL/GenBank/DDBJ databases">
        <title>Genome sequence and assembly of Colletotrichum spinosum.</title>
        <authorList>
            <person name="Gan P."/>
            <person name="Shirasu K."/>
        </authorList>
    </citation>
    <scope>NUCLEOTIDE SEQUENCE [LARGE SCALE GENOMIC DNA]</scope>
    <source>
        <strain evidence="2 3">CBS 515.97</strain>
    </source>
</reference>
<accession>A0A4R8QAG4</accession>
<sequence length="1388" mass="151328">MSFATRQGVAYTTPFYVTTTSPGGSSPTIVPVIIPFDGIPIICFTCYVKFPPNIQISTPKFCIQLFGRKIGSCPADKGGGGGGGGGDGDGDGDGDDDDDNDDDDDGDDDDEGDDDDGDDDDDDEEEKTSSAEPTSTSSSCTTVVTATYQSVFCSVTVTQASGVQQGQQSSAACVTSAYTTVTGCSATPVRTTVTATATEVVDWQELICDPRRCGAFCELPSQPEPEMPPSGGVQKRGRVREGKWGDPEDYQNNIEKFMFQEVFRIAYHAKEPSYEIGYHPKIIIHGLWSKLEDKEGNDALTTADVITFKDKVEAIAIDNLYGCTGLVVVSQRGAWMGHIWEITTYSEDKFQEMFVKRIRHGIEKGKPDHKLFPWGLQDLIERPDYNDQGVLFGDFKNKKPDDSKPGKTPKELGLRVFLVAPRLRPVRTYPNGKMIPDNIFLNNRDVNRGDLRFPEYNEKIKNEVREIFGQDIPIDVVEYTPTVYSNSRAIAYNNRRNLARSREERHEIEERNADEASGVIKDMMLGTSRGKVLLQYQPAASCEDKASWRLFVEHNPVSGSDRWDPEGDQIFQRDVASSSHDPSAQTQGLSARDAFSSTSRVVACPPRTSSSCDVTATATHRSVFCSVTVTQSSGAVQPQQTAEECVTRATAVTGCSVTHAITTVRATSTAVVDDLEPICEPGTCDGGCVANEGEKKPRPTRKVVPTNVPTKAPAMKALDTRGIPSKGDWRDPEDYPEDERHNFVGHELAAIAEWGEYEPDDEFDDGYEPKLVNIGYSKHVGKANTGMITSKTTLFKDEVGALALEGLYGCTAVIVVSQRGAWGAHIFENRMKLENFERDVAEKLRFGSTEAPGTRVKENFFYGLEDLIGRPNLGDVGVLAGDVQKPPGGEVPIRTDPNLKLASEIGARAFIIAPRPRVKRAVGPGDRLLPESEFIDDMDLNQGLIAQPIGIALLGNMIERAMHINVQVVTYAPKPISNAIYQWSRRMRREREREGREETLEERKRFQKMVYNYQERTLQGTPRGKFLLQYHPAKTCNDKASWRLWIENQPVGDRTDSWVPGPDQIFTQGRRDSQNPEKRQACERPQNVTSGVSSRTVSSAASKGTASLPWGVTSGIGLNSSVATMPGTGLLSGSLTATSGTNSNSSRTNTMTLSSGTFHSISGSSQSATSSGKSVGTASASHTASSVSSSIKNTWPPTTITIVIPPDPTTSSSKTSSSSKPQTTSAPPPPPPPPTTSKPPPPPPPTSKPAPPPPPPKPTTGVIIAWAVVYNPRSFTGESGSWRMLSREGEDVAFDFCKADTIASYTPSKGVDSRPWPGSFEKVTAHGHKNCAYEGNEGGPGKFSCDKFKVDCIQDPGYDPKENIINEMCGAKQSSTRWFARVICWFPN</sequence>
<feature type="compositionally biased region" description="Pro residues" evidence="1">
    <location>
        <begin position="1226"/>
        <end position="1258"/>
    </location>
</feature>
<dbReference type="Proteomes" id="UP000295083">
    <property type="component" value="Unassembled WGS sequence"/>
</dbReference>
<evidence type="ECO:0000256" key="1">
    <source>
        <dbReference type="SAM" id="MobiDB-lite"/>
    </source>
</evidence>
<dbReference type="PANTHER" id="PTHR12460">
    <property type="entry name" value="CYCLIN-DEPENDENT KINASE INHIBITOR-RELATED PROTEIN"/>
    <property type="match status" value="1"/>
</dbReference>
<feature type="compositionally biased region" description="Basic and acidic residues" evidence="1">
    <location>
        <begin position="1069"/>
        <end position="1082"/>
    </location>
</feature>
<organism evidence="2 3">
    <name type="scientific">Colletotrichum spinosum</name>
    <dbReference type="NCBI Taxonomy" id="1347390"/>
    <lineage>
        <taxon>Eukaryota</taxon>
        <taxon>Fungi</taxon>
        <taxon>Dikarya</taxon>
        <taxon>Ascomycota</taxon>
        <taxon>Pezizomycotina</taxon>
        <taxon>Sordariomycetes</taxon>
        <taxon>Hypocreomycetidae</taxon>
        <taxon>Glomerellales</taxon>
        <taxon>Glomerellaceae</taxon>
        <taxon>Colletotrichum</taxon>
        <taxon>Colletotrichum orbiculare species complex</taxon>
    </lineage>
</organism>
<dbReference type="GO" id="GO:0031124">
    <property type="term" value="P:mRNA 3'-end processing"/>
    <property type="evidence" value="ECO:0007669"/>
    <property type="project" value="TreeGrafter"/>
</dbReference>
<keyword evidence="3" id="KW-1185">Reference proteome</keyword>
<protein>
    <submittedName>
        <fullName evidence="2">Uncharacterized protein</fullName>
    </submittedName>
</protein>
<feature type="compositionally biased region" description="Gly residues" evidence="1">
    <location>
        <begin position="77"/>
        <end position="87"/>
    </location>
</feature>
<feature type="region of interest" description="Disordered" evidence="1">
    <location>
        <begin position="219"/>
        <end position="244"/>
    </location>
</feature>
<evidence type="ECO:0000313" key="3">
    <source>
        <dbReference type="Proteomes" id="UP000295083"/>
    </source>
</evidence>
<dbReference type="GO" id="GO:0000993">
    <property type="term" value="F:RNA polymerase II complex binding"/>
    <property type="evidence" value="ECO:0007669"/>
    <property type="project" value="TreeGrafter"/>
</dbReference>
<feature type="compositionally biased region" description="Low complexity" evidence="1">
    <location>
        <begin position="130"/>
        <end position="140"/>
    </location>
</feature>
<feature type="region of interest" description="Disordered" evidence="1">
    <location>
        <begin position="77"/>
        <end position="140"/>
    </location>
</feature>
<gene>
    <name evidence="2" type="ORF">C8035_v007128</name>
</gene>
<name>A0A4R8QAG4_9PEZI</name>
<feature type="region of interest" description="Disordered" evidence="1">
    <location>
        <begin position="1134"/>
        <end position="1258"/>
    </location>
</feature>
<feature type="compositionally biased region" description="Low complexity" evidence="1">
    <location>
        <begin position="1088"/>
        <end position="1102"/>
    </location>
</feature>
<proteinExistence type="predicted"/>
<feature type="region of interest" description="Disordered" evidence="1">
    <location>
        <begin position="720"/>
        <end position="739"/>
    </location>
</feature>
<comment type="caution">
    <text evidence="2">The sequence shown here is derived from an EMBL/GenBank/DDBJ whole genome shotgun (WGS) entry which is preliminary data.</text>
</comment>
<feature type="region of interest" description="Disordered" evidence="1">
    <location>
        <begin position="1053"/>
        <end position="1108"/>
    </location>
</feature>
<feature type="compositionally biased region" description="Acidic residues" evidence="1">
    <location>
        <begin position="88"/>
        <end position="126"/>
    </location>
</feature>
<evidence type="ECO:0000313" key="2">
    <source>
        <dbReference type="EMBL" id="TDZ35662.1"/>
    </source>
</evidence>